<comment type="caution">
    <text evidence="2">The sequence shown here is derived from an EMBL/GenBank/DDBJ whole genome shotgun (WGS) entry which is preliminary data.</text>
</comment>
<feature type="domain" description="HTH cro/C1-type" evidence="1">
    <location>
        <begin position="45"/>
        <end position="100"/>
    </location>
</feature>
<dbReference type="Proteomes" id="UP000565711">
    <property type="component" value="Unassembled WGS sequence"/>
</dbReference>
<dbReference type="SUPFAM" id="SSF47413">
    <property type="entry name" value="lambda repressor-like DNA-binding domains"/>
    <property type="match status" value="1"/>
</dbReference>
<dbReference type="GO" id="GO:0003677">
    <property type="term" value="F:DNA binding"/>
    <property type="evidence" value="ECO:0007669"/>
    <property type="project" value="InterPro"/>
</dbReference>
<evidence type="ECO:0000313" key="3">
    <source>
        <dbReference type="Proteomes" id="UP000565711"/>
    </source>
</evidence>
<name>A0A846Y2B0_9NOCA</name>
<dbReference type="SMART" id="SM00530">
    <property type="entry name" value="HTH_XRE"/>
    <property type="match status" value="1"/>
</dbReference>
<accession>A0A846Y2B0</accession>
<dbReference type="EMBL" id="JAAXOP010000019">
    <property type="protein sequence ID" value="NKY53636.1"/>
    <property type="molecule type" value="Genomic_DNA"/>
</dbReference>
<dbReference type="Gene3D" id="1.10.260.40">
    <property type="entry name" value="lambda repressor-like DNA-binding domains"/>
    <property type="match status" value="1"/>
</dbReference>
<gene>
    <name evidence="2" type="ORF">HGA08_25915</name>
</gene>
<dbReference type="InterPro" id="IPR001387">
    <property type="entry name" value="Cro/C1-type_HTH"/>
</dbReference>
<dbReference type="Pfam" id="PF01381">
    <property type="entry name" value="HTH_3"/>
    <property type="match status" value="1"/>
</dbReference>
<organism evidence="2 3">
    <name type="scientific">Nocardia vermiculata</name>
    <dbReference type="NCBI Taxonomy" id="257274"/>
    <lineage>
        <taxon>Bacteria</taxon>
        <taxon>Bacillati</taxon>
        <taxon>Actinomycetota</taxon>
        <taxon>Actinomycetes</taxon>
        <taxon>Mycobacteriales</taxon>
        <taxon>Nocardiaceae</taxon>
        <taxon>Nocardia</taxon>
    </lineage>
</organism>
<dbReference type="CDD" id="cd00093">
    <property type="entry name" value="HTH_XRE"/>
    <property type="match status" value="1"/>
</dbReference>
<evidence type="ECO:0000313" key="2">
    <source>
        <dbReference type="EMBL" id="NKY53636.1"/>
    </source>
</evidence>
<evidence type="ECO:0000259" key="1">
    <source>
        <dbReference type="PROSITE" id="PS50943"/>
    </source>
</evidence>
<keyword evidence="3" id="KW-1185">Reference proteome</keyword>
<dbReference type="AlphaFoldDB" id="A0A846Y2B0"/>
<protein>
    <submittedName>
        <fullName evidence="2">XRE family transcriptional regulator</fullName>
    </submittedName>
</protein>
<dbReference type="InterPro" id="IPR010982">
    <property type="entry name" value="Lambda_DNA-bd_dom_sf"/>
</dbReference>
<dbReference type="PROSITE" id="PS50943">
    <property type="entry name" value="HTH_CROC1"/>
    <property type="match status" value="1"/>
</dbReference>
<sequence>MYARVPLCRYQQVDWKEVRAAAELNPAKLAAARQREEDAQRAYRLAQVRRSQAGTQAEIAEEMGVTQTRVSRIERGDIAHTELGTLETYIAAMGGRLRIVAEFGDDSLALH</sequence>
<reference evidence="2 3" key="1">
    <citation type="submission" date="2020-04" db="EMBL/GenBank/DDBJ databases">
        <title>MicrobeNet Type strains.</title>
        <authorList>
            <person name="Nicholson A.C."/>
        </authorList>
    </citation>
    <scope>NUCLEOTIDE SEQUENCE [LARGE SCALE GENOMIC DNA]</scope>
    <source>
        <strain evidence="2 3">JCM 12354</strain>
    </source>
</reference>
<proteinExistence type="predicted"/>